<dbReference type="Gene3D" id="2.40.330.10">
    <property type="entry name" value="DNA-binding pseudobarrel domain"/>
    <property type="match status" value="1"/>
</dbReference>
<keyword evidence="3" id="KW-0238">DNA-binding</keyword>
<dbReference type="AlphaFoldDB" id="A0A6A6MEC9"/>
<evidence type="ECO:0000256" key="4">
    <source>
        <dbReference type="ARBA" id="ARBA00023163"/>
    </source>
</evidence>
<keyword evidence="7" id="KW-1185">Reference proteome</keyword>
<comment type="subcellular location">
    <subcellularLocation>
        <location evidence="1">Nucleus</location>
    </subcellularLocation>
</comment>
<keyword evidence="4" id="KW-0804">Transcription</keyword>
<dbReference type="GO" id="GO:0003677">
    <property type="term" value="F:DNA binding"/>
    <property type="evidence" value="ECO:0007669"/>
    <property type="project" value="UniProtKB-KW"/>
</dbReference>
<evidence type="ECO:0000313" key="7">
    <source>
        <dbReference type="Proteomes" id="UP000467840"/>
    </source>
</evidence>
<reference evidence="6 7" key="1">
    <citation type="journal article" date="2020" name="Mol. Plant">
        <title>The Chromosome-Based Rubber Tree Genome Provides New Insights into Spurge Genome Evolution and Rubber Biosynthesis.</title>
        <authorList>
            <person name="Liu J."/>
            <person name="Shi C."/>
            <person name="Shi C.C."/>
            <person name="Li W."/>
            <person name="Zhang Q.J."/>
            <person name="Zhang Y."/>
            <person name="Li K."/>
            <person name="Lu H.F."/>
            <person name="Shi C."/>
            <person name="Zhu S.T."/>
            <person name="Xiao Z.Y."/>
            <person name="Nan H."/>
            <person name="Yue Y."/>
            <person name="Zhu X.G."/>
            <person name="Wu Y."/>
            <person name="Hong X.N."/>
            <person name="Fan G.Y."/>
            <person name="Tong Y."/>
            <person name="Zhang D."/>
            <person name="Mao C.L."/>
            <person name="Liu Y.L."/>
            <person name="Hao S.J."/>
            <person name="Liu W.Q."/>
            <person name="Lv M.Q."/>
            <person name="Zhang H.B."/>
            <person name="Liu Y."/>
            <person name="Hu-Tang G.R."/>
            <person name="Wang J.P."/>
            <person name="Wang J.H."/>
            <person name="Sun Y.H."/>
            <person name="Ni S.B."/>
            <person name="Chen W.B."/>
            <person name="Zhang X.C."/>
            <person name="Jiao Y.N."/>
            <person name="Eichler E.E."/>
            <person name="Li G.H."/>
            <person name="Liu X."/>
            <person name="Gao L.Z."/>
        </authorList>
    </citation>
    <scope>NUCLEOTIDE SEQUENCE [LARGE SCALE GENOMIC DNA]</scope>
    <source>
        <strain evidence="7">cv. GT1</strain>
        <tissue evidence="6">Leaf</tissue>
    </source>
</reference>
<proteinExistence type="predicted"/>
<evidence type="ECO:0000256" key="5">
    <source>
        <dbReference type="ARBA" id="ARBA00023242"/>
    </source>
</evidence>
<evidence type="ECO:0000256" key="2">
    <source>
        <dbReference type="ARBA" id="ARBA00023015"/>
    </source>
</evidence>
<evidence type="ECO:0008006" key="8">
    <source>
        <dbReference type="Google" id="ProtNLM"/>
    </source>
</evidence>
<organism evidence="6 7">
    <name type="scientific">Hevea brasiliensis</name>
    <name type="common">Para rubber tree</name>
    <name type="synonym">Siphonia brasiliensis</name>
    <dbReference type="NCBI Taxonomy" id="3981"/>
    <lineage>
        <taxon>Eukaryota</taxon>
        <taxon>Viridiplantae</taxon>
        <taxon>Streptophyta</taxon>
        <taxon>Embryophyta</taxon>
        <taxon>Tracheophyta</taxon>
        <taxon>Spermatophyta</taxon>
        <taxon>Magnoliopsida</taxon>
        <taxon>eudicotyledons</taxon>
        <taxon>Gunneridae</taxon>
        <taxon>Pentapetalae</taxon>
        <taxon>rosids</taxon>
        <taxon>fabids</taxon>
        <taxon>Malpighiales</taxon>
        <taxon>Euphorbiaceae</taxon>
        <taxon>Crotonoideae</taxon>
        <taxon>Micrandreae</taxon>
        <taxon>Hevea</taxon>
    </lineage>
</organism>
<dbReference type="GO" id="GO:0005634">
    <property type="term" value="C:nucleus"/>
    <property type="evidence" value="ECO:0007669"/>
    <property type="project" value="UniProtKB-SubCell"/>
</dbReference>
<keyword evidence="5" id="KW-0539">Nucleus</keyword>
<protein>
    <recommendedName>
        <fullName evidence="8">TF-B3 domain-containing protein</fullName>
    </recommendedName>
</protein>
<dbReference type="InterPro" id="IPR015300">
    <property type="entry name" value="DNA-bd_pseudobarrel_sf"/>
</dbReference>
<evidence type="ECO:0000256" key="1">
    <source>
        <dbReference type="ARBA" id="ARBA00004123"/>
    </source>
</evidence>
<sequence>MAPAFWTRILEADMVRNVMRIPNAFIHNVPEYYLANFHLVMPTRELWDVIIFQGRLQNFFGIYISELVNGQHLKQSGNEIAYPVKTLMSISCHGSWKYVLHLLKCEALRVFGGQNKSIILWRNYLSMSFKVEYTVRESKNGSMNFVSLVTKITVRWFKFVKFYGIKRGDLITFQKIDHKETKFFISEKRNGMGLL</sequence>
<keyword evidence="2" id="KW-0805">Transcription regulation</keyword>
<accession>A0A6A6MEC9</accession>
<evidence type="ECO:0000313" key="6">
    <source>
        <dbReference type="EMBL" id="KAF2310838.1"/>
    </source>
</evidence>
<gene>
    <name evidence="6" type="ORF">GH714_017552</name>
</gene>
<dbReference type="EMBL" id="JAAGAX010000006">
    <property type="protein sequence ID" value="KAF2310838.1"/>
    <property type="molecule type" value="Genomic_DNA"/>
</dbReference>
<dbReference type="Proteomes" id="UP000467840">
    <property type="component" value="Chromosome 14"/>
</dbReference>
<comment type="caution">
    <text evidence="6">The sequence shown here is derived from an EMBL/GenBank/DDBJ whole genome shotgun (WGS) entry which is preliminary data.</text>
</comment>
<dbReference type="SUPFAM" id="SSF101936">
    <property type="entry name" value="DNA-binding pseudobarrel domain"/>
    <property type="match status" value="1"/>
</dbReference>
<evidence type="ECO:0000256" key="3">
    <source>
        <dbReference type="ARBA" id="ARBA00023125"/>
    </source>
</evidence>
<name>A0A6A6MEC9_HEVBR</name>